<dbReference type="Gene3D" id="4.10.240.10">
    <property type="entry name" value="Zn(2)-C6 fungal-type DNA-binding domain"/>
    <property type="match status" value="1"/>
</dbReference>
<keyword evidence="4" id="KW-1185">Reference proteome</keyword>
<feature type="domain" description="Zn(2)-C6 fungal-type" evidence="2">
    <location>
        <begin position="12"/>
        <end position="42"/>
    </location>
</feature>
<evidence type="ECO:0000259" key="2">
    <source>
        <dbReference type="PROSITE" id="PS50048"/>
    </source>
</evidence>
<dbReference type="GO" id="GO:0000976">
    <property type="term" value="F:transcription cis-regulatory region binding"/>
    <property type="evidence" value="ECO:0007669"/>
    <property type="project" value="TreeGrafter"/>
</dbReference>
<dbReference type="Proteomes" id="UP000002866">
    <property type="component" value="Chromosome 1"/>
</dbReference>
<organism evidence="3 4">
    <name type="scientific">Henningerozyma blattae (strain ATCC 34711 / CBS 6284 / DSM 70876 / NBRC 10599 / NRRL Y-10934 / UCD 77-7)</name>
    <name type="common">Yeast</name>
    <name type="synonym">Tetrapisispora blattae</name>
    <dbReference type="NCBI Taxonomy" id="1071380"/>
    <lineage>
        <taxon>Eukaryota</taxon>
        <taxon>Fungi</taxon>
        <taxon>Dikarya</taxon>
        <taxon>Ascomycota</taxon>
        <taxon>Saccharomycotina</taxon>
        <taxon>Saccharomycetes</taxon>
        <taxon>Saccharomycetales</taxon>
        <taxon>Saccharomycetaceae</taxon>
        <taxon>Henningerozyma</taxon>
    </lineage>
</organism>
<evidence type="ECO:0000313" key="3">
    <source>
        <dbReference type="EMBL" id="CCH57830.1"/>
    </source>
</evidence>
<dbReference type="eggNOG" id="ENOG502R1US">
    <property type="taxonomic scope" value="Eukaryota"/>
</dbReference>
<dbReference type="HOGENOM" id="CLU_011912_0_0_1"/>
<dbReference type="SUPFAM" id="SSF57701">
    <property type="entry name" value="Zn2/Cys6 DNA-binding domain"/>
    <property type="match status" value="1"/>
</dbReference>
<keyword evidence="1" id="KW-0539">Nucleus</keyword>
<dbReference type="OrthoDB" id="3994232at2759"/>
<sequence length="751" mass="86716">MQRKLDSYSKRGCNQCKRAHTKCDEVRPICGRCNNRFINCDYSGRFKMKTIDAKRKFRDSTFNTMDGPKLSRNSSAVKGQETMFQTIRLDKRRVLFEKYDPLQKAPIPLPIPNKKSTISTFNKAATKLRGVSNDIVKANLLTQQNVIDFQNSPKTDTNIQYLETQNFIISTDTGKSGAFDTGTSSNSSTPNTDITKFENTFHFQNNFSSSTSHYLSYEIEAIVNESNNANDYVHDDKINGLLFIPQSDMLLLNVLNFDHDTKPLSSICYPSPLFPDNNEAVSIYETVYNFGMRPILETDPLLKTYIQNYSEIDVINSISLYNESFMAFCWKVIVANTADGILKISPAKNFIHHSESLWELMSQFPRIHQSSVYLVSTIFKKYYHRKKNSKMADIWDRYVRMPSLKICLNAINKLTDDWYVENNIIYMLLFSAYSLGTYDWGKSEGWRIHICEMIHCLQVISRWTKLGRPNFLKFEQSLNALYSIYVPWIMYLEKYALLLSNRGGTFYSVEDIEFLCDELYLKKDKKTNFVMVGGKYSLISGSVIEFDVLFKELHKFDAFVKERFPGKSIAGTHLLKLKLTNDDQKLTQEMFKIGLALQSKLTGISKELDYADMFKDIEDAHYKESLIKSNEVSILGLSIYIRYFLLNEDIDNEESIIYDLKKLLNMWTSISTDRDIGAITHWALVIGIEICLAMGNKKLFDSFLNAFKKCESTVKYHAIHRGVRKFKMIEECLSNGDFDGLLGRMFDLPFC</sequence>
<dbReference type="PANTHER" id="PTHR37534:SF7">
    <property type="entry name" value="TRANSCRIPTIONAL ACTIVATOR PROTEIN UGA3"/>
    <property type="match status" value="1"/>
</dbReference>
<protein>
    <recommendedName>
        <fullName evidence="2">Zn(2)-C6 fungal-type domain-containing protein</fullName>
    </recommendedName>
</protein>
<proteinExistence type="predicted"/>
<dbReference type="KEGG" id="tbl:TBLA_0A00300"/>
<dbReference type="RefSeq" id="XP_004177349.1">
    <property type="nucleotide sequence ID" value="XM_004177301.1"/>
</dbReference>
<dbReference type="GeneID" id="14493747"/>
<dbReference type="InterPro" id="IPR036864">
    <property type="entry name" value="Zn2-C6_fun-type_DNA-bd_sf"/>
</dbReference>
<dbReference type="PROSITE" id="PS50048">
    <property type="entry name" value="ZN2_CY6_FUNGAL_2"/>
    <property type="match status" value="1"/>
</dbReference>
<gene>
    <name evidence="3" type="primary">TBLA0A00300</name>
    <name evidence="3" type="ORF">TBLA_0A00300</name>
</gene>
<name>I2GUM8_HENB6</name>
<dbReference type="GO" id="GO:0045944">
    <property type="term" value="P:positive regulation of transcription by RNA polymerase II"/>
    <property type="evidence" value="ECO:0007669"/>
    <property type="project" value="TreeGrafter"/>
</dbReference>
<dbReference type="Pfam" id="PF00172">
    <property type="entry name" value="Zn_clus"/>
    <property type="match status" value="1"/>
</dbReference>
<evidence type="ECO:0000313" key="4">
    <source>
        <dbReference type="Proteomes" id="UP000002866"/>
    </source>
</evidence>
<dbReference type="AlphaFoldDB" id="I2GUM8"/>
<dbReference type="InParanoid" id="I2GUM8"/>
<dbReference type="PANTHER" id="PTHR37534">
    <property type="entry name" value="TRANSCRIPTIONAL ACTIVATOR PROTEIN UGA3"/>
    <property type="match status" value="1"/>
</dbReference>
<dbReference type="InterPro" id="IPR001138">
    <property type="entry name" value="Zn2Cys6_DnaBD"/>
</dbReference>
<dbReference type="GO" id="GO:0005634">
    <property type="term" value="C:nucleus"/>
    <property type="evidence" value="ECO:0007669"/>
    <property type="project" value="TreeGrafter"/>
</dbReference>
<dbReference type="OMA" id="NAEWRTH"/>
<dbReference type="SMART" id="SM00066">
    <property type="entry name" value="GAL4"/>
    <property type="match status" value="1"/>
</dbReference>
<dbReference type="PROSITE" id="PS00463">
    <property type="entry name" value="ZN2_CY6_FUNGAL_1"/>
    <property type="match status" value="1"/>
</dbReference>
<dbReference type="GO" id="GO:0008270">
    <property type="term" value="F:zinc ion binding"/>
    <property type="evidence" value="ECO:0007669"/>
    <property type="project" value="InterPro"/>
</dbReference>
<accession>I2GUM8</accession>
<evidence type="ECO:0000256" key="1">
    <source>
        <dbReference type="ARBA" id="ARBA00023242"/>
    </source>
</evidence>
<dbReference type="EMBL" id="HE806316">
    <property type="protein sequence ID" value="CCH57830.1"/>
    <property type="molecule type" value="Genomic_DNA"/>
</dbReference>
<dbReference type="CDD" id="cd00067">
    <property type="entry name" value="GAL4"/>
    <property type="match status" value="1"/>
</dbReference>
<dbReference type="GO" id="GO:0000981">
    <property type="term" value="F:DNA-binding transcription factor activity, RNA polymerase II-specific"/>
    <property type="evidence" value="ECO:0007669"/>
    <property type="project" value="InterPro"/>
</dbReference>
<reference evidence="3 4" key="1">
    <citation type="journal article" date="2011" name="Proc. Natl. Acad. Sci. U.S.A.">
        <title>Evolutionary erosion of yeast sex chromosomes by mating-type switching accidents.</title>
        <authorList>
            <person name="Gordon J.L."/>
            <person name="Armisen D."/>
            <person name="Proux-Wera E."/>
            <person name="Oheigeartaigh S.S."/>
            <person name="Byrne K.P."/>
            <person name="Wolfe K.H."/>
        </authorList>
    </citation>
    <scope>NUCLEOTIDE SEQUENCE [LARGE SCALE GENOMIC DNA]</scope>
    <source>
        <strain evidence="4">ATCC 34711 / CBS 6284 / DSM 70876 / NBRC 10599 / NRRL Y-10934 / UCD 77-7</strain>
    </source>
</reference>